<comment type="caution">
    <text evidence="2">The sequence shown here is derived from an EMBL/GenBank/DDBJ whole genome shotgun (WGS) entry which is preliminary data.</text>
</comment>
<name>A0A494Z5Y0_9BACL</name>
<gene>
    <name evidence="2" type="ORF">D8M03_06725</name>
</gene>
<evidence type="ECO:0000313" key="2">
    <source>
        <dbReference type="EMBL" id="RKQ17742.1"/>
    </source>
</evidence>
<accession>A0A494Z5Y0</accession>
<dbReference type="InterPro" id="IPR011528">
    <property type="entry name" value="NERD"/>
</dbReference>
<dbReference type="RefSeq" id="WP_121214015.1">
    <property type="nucleotide sequence ID" value="NZ_RBZN01000012.1"/>
</dbReference>
<evidence type="ECO:0000259" key="1">
    <source>
        <dbReference type="PROSITE" id="PS50965"/>
    </source>
</evidence>
<keyword evidence="3" id="KW-1185">Reference proteome</keyword>
<dbReference type="Proteomes" id="UP000272238">
    <property type="component" value="Unassembled WGS sequence"/>
</dbReference>
<sequence>MILKGFEPSNLTLGLTALKKRLNQRCEKFPIIVDELNKHEAGEHGEQYLLSLFEMNRLPENTVILHNVAFTSNVQTQIDILFISPSWCLILEVKNIRGVLSFNSNPKQLIRIKEDGTEEVFGSPEVQLKQYQFGLHSLLLNKGIRMPIYCAIIFPFNNAIIKLPPEKYSLLIGREIIQYIWSLPINKNIVSPHHVGKLIMHHLEPWEPFPLCDYYEINKEWILKGVECPYCGTIPMSRTLRTWSCPKCKKNNISAHMQALKDYYMLNQ</sequence>
<protein>
    <submittedName>
        <fullName evidence="2">NERD domain-containing protein</fullName>
    </submittedName>
</protein>
<feature type="domain" description="NERD" evidence="1">
    <location>
        <begin position="41"/>
        <end position="158"/>
    </location>
</feature>
<dbReference type="Pfam" id="PF08378">
    <property type="entry name" value="NERD"/>
    <property type="match status" value="1"/>
</dbReference>
<dbReference type="PROSITE" id="PS50965">
    <property type="entry name" value="NERD"/>
    <property type="match status" value="1"/>
</dbReference>
<evidence type="ECO:0000313" key="3">
    <source>
        <dbReference type="Proteomes" id="UP000272238"/>
    </source>
</evidence>
<dbReference type="OrthoDB" id="2734037at2"/>
<organism evidence="2 3">
    <name type="scientific">Ureibacillus endophyticus</name>
    <dbReference type="NCBI Taxonomy" id="1978490"/>
    <lineage>
        <taxon>Bacteria</taxon>
        <taxon>Bacillati</taxon>
        <taxon>Bacillota</taxon>
        <taxon>Bacilli</taxon>
        <taxon>Bacillales</taxon>
        <taxon>Caryophanaceae</taxon>
        <taxon>Ureibacillus</taxon>
    </lineage>
</organism>
<dbReference type="AlphaFoldDB" id="A0A494Z5Y0"/>
<dbReference type="EMBL" id="RBZN01000012">
    <property type="protein sequence ID" value="RKQ17742.1"/>
    <property type="molecule type" value="Genomic_DNA"/>
</dbReference>
<reference evidence="2 3" key="1">
    <citation type="journal article" date="2016" name="Antonie Van Leeuwenhoek">
        <title>Lysinibacillus endophyticus sp. nov., an indole-3-acetic acid producing endophytic bacterium isolated from corn root (Zea mays cv. Xinken-5).</title>
        <authorList>
            <person name="Yu J."/>
            <person name="Guan X."/>
            <person name="Liu C."/>
            <person name="Xiang W."/>
            <person name="Yu Z."/>
            <person name="Liu X."/>
            <person name="Wang G."/>
        </authorList>
    </citation>
    <scope>NUCLEOTIDE SEQUENCE [LARGE SCALE GENOMIC DNA]</scope>
    <source>
        <strain evidence="2 3">DSM 100506</strain>
    </source>
</reference>
<proteinExistence type="predicted"/>